<reference evidence="2" key="1">
    <citation type="journal article" date="1999" name="Methods Enzymol.">
        <title>High-efficiency full-length cDNA cloning.</title>
        <authorList>
            <person name="Carninci P."/>
            <person name="Hayashizaki Y."/>
        </authorList>
    </citation>
    <scope>NUCLEOTIDE SEQUENCE</scope>
    <source>
        <strain evidence="2">C57BL/6J</strain>
        <tissue evidence="2">Lung</tissue>
    </source>
</reference>
<reference evidence="2" key="4">
    <citation type="journal article" date="2001" name="Nature">
        <title>Functional annotation of a full-length mouse cDNA collection.</title>
        <authorList>
            <consortium name="The RIKEN Genome Exploration Research Group Phase II Team and the FANTOM Consortium"/>
        </authorList>
    </citation>
    <scope>NUCLEOTIDE SEQUENCE</scope>
    <source>
        <strain evidence="2">C57BL/6J</strain>
        <tissue evidence="2">Lung</tissue>
    </source>
</reference>
<organism evidence="2">
    <name type="scientific">Mus musculus</name>
    <name type="common">Mouse</name>
    <dbReference type="NCBI Taxonomy" id="10090"/>
    <lineage>
        <taxon>Eukaryota</taxon>
        <taxon>Metazoa</taxon>
        <taxon>Chordata</taxon>
        <taxon>Craniata</taxon>
        <taxon>Vertebrata</taxon>
        <taxon>Euteleostomi</taxon>
        <taxon>Mammalia</taxon>
        <taxon>Eutheria</taxon>
        <taxon>Euarchontoglires</taxon>
        <taxon>Glires</taxon>
        <taxon>Rodentia</taxon>
        <taxon>Myomorpha</taxon>
        <taxon>Muroidea</taxon>
        <taxon>Muridae</taxon>
        <taxon>Murinae</taxon>
        <taxon>Mus</taxon>
        <taxon>Mus</taxon>
    </lineage>
</organism>
<keyword evidence="1" id="KW-1133">Transmembrane helix</keyword>
<feature type="transmembrane region" description="Helical" evidence="1">
    <location>
        <begin position="67"/>
        <end position="89"/>
    </location>
</feature>
<evidence type="ECO:0000313" key="2">
    <source>
        <dbReference type="EMBL" id="BAC39376.1"/>
    </source>
</evidence>
<evidence type="ECO:0000313" key="3">
    <source>
        <dbReference type="MGI" id="MGI:1921820"/>
    </source>
</evidence>
<reference evidence="2" key="2">
    <citation type="journal article" date="2000" name="Genome Res.">
        <title>Normalization and subtraction of cap-trapper-selected cDNAs to prepare full-length cDNA libraries for rapid discovery of new genes.</title>
        <authorList>
            <person name="Carninci P."/>
            <person name="Shibata Y."/>
            <person name="Hayatsu N."/>
            <person name="Sugahara Y."/>
            <person name="Shibata K."/>
            <person name="Itoh M."/>
            <person name="Konno H."/>
            <person name="Okazaki Y."/>
            <person name="Muramatsu M."/>
            <person name="Hayashizaki Y."/>
        </authorList>
    </citation>
    <scope>NUCLEOTIDE SEQUENCE</scope>
    <source>
        <strain evidence="2">C57BL/6J</strain>
        <tissue evidence="2">Lung</tissue>
    </source>
</reference>
<accession>Q8BUH6</accession>
<reference evidence="2" key="6">
    <citation type="submission" date="2002-04" db="EMBL/GenBank/DDBJ databases">
        <authorList>
            <person name="Adachi J."/>
            <person name="Aizawa K."/>
            <person name="Akimura T."/>
            <person name="Arakawa T."/>
            <person name="Bono H."/>
            <person name="Carninci P."/>
            <person name="Fukuda S."/>
            <person name="Furuno M."/>
            <person name="Hanagaki T."/>
            <person name="Hara A."/>
            <person name="Hashizume W."/>
            <person name="Hayashida K."/>
            <person name="Hayatsu N."/>
            <person name="Hiramoto K."/>
            <person name="Hiraoka T."/>
            <person name="Hirozane T."/>
            <person name="Hori F."/>
            <person name="Imotani K."/>
            <person name="Ishii Y."/>
            <person name="Itoh M."/>
            <person name="Kagawa I."/>
            <person name="Kasukawa T."/>
            <person name="Katoh H."/>
            <person name="Kawai J."/>
            <person name="Kojima Y."/>
            <person name="Kondo S."/>
            <person name="Konno H."/>
            <person name="Kouda M."/>
            <person name="Koya S."/>
            <person name="Kurihara C."/>
            <person name="Matsuyama T."/>
            <person name="Miyazaki A."/>
            <person name="Murata M."/>
            <person name="Nakamura M."/>
            <person name="Nishi K."/>
            <person name="Nomura K."/>
            <person name="Numazaki R."/>
            <person name="Ohno M."/>
            <person name="Ohsato N."/>
            <person name="Okazaki Y."/>
            <person name="Saito R."/>
            <person name="Saitoh H."/>
            <person name="Sakai C."/>
            <person name="Sakai K."/>
            <person name="Sakazume N."/>
            <person name="Sano H."/>
            <person name="Sasaki D."/>
            <person name="Shibata K."/>
            <person name="Shinagawa A."/>
            <person name="Shiraki T."/>
            <person name="Sogabe Y."/>
            <person name="Tagami M."/>
            <person name="Tagawa A."/>
            <person name="Takahashi F."/>
            <person name="Takaku-Akahira S."/>
            <person name="Takeda Y."/>
            <person name="Tanaka T."/>
            <person name="Tomaru A."/>
            <person name="Toya T."/>
            <person name="Yasunishi A."/>
            <person name="Muramatsu M."/>
            <person name="Hayashizaki Y."/>
        </authorList>
    </citation>
    <scope>NUCLEOTIDE SEQUENCE</scope>
    <source>
        <strain evidence="2">C57BL/6J</strain>
        <tissue evidence="2">Lung</tissue>
    </source>
</reference>
<reference evidence="2" key="8">
    <citation type="journal article" date="2005" name="Science">
        <title>Antisense Transcription in the Mammalian Transcriptome.</title>
        <authorList>
            <consortium name="RIKEN Genome Exploration Research Group and Genome Science Group (Genome Network Project Core Group) and the FANTOM Consortium"/>
        </authorList>
    </citation>
    <scope>NUCLEOTIDE SEQUENCE</scope>
    <source>
        <strain evidence="2">C57BL/6J</strain>
        <tissue evidence="2">Lung</tissue>
    </source>
</reference>
<gene>
    <name evidence="3" type="primary">Zkscan1</name>
</gene>
<protein>
    <submittedName>
        <fullName evidence="2">Uncharacterized protein</fullName>
    </submittedName>
</protein>
<dbReference type="EMBL" id="AK085149">
    <property type="protein sequence ID" value="BAC39376.1"/>
    <property type="molecule type" value="mRNA"/>
</dbReference>
<keyword evidence="1" id="KW-0812">Transmembrane</keyword>
<reference evidence="2" key="5">
    <citation type="journal article" date="2002" name="Nature">
        <title>Analysis of the mouse transcriptome based on functional annotation of 60,770 full-length cDNAs.</title>
        <authorList>
            <consortium name="The FANTOM Consortium and the RIKEN Genome Exploration Research Group Phase I and II Team"/>
        </authorList>
    </citation>
    <scope>NUCLEOTIDE SEQUENCE</scope>
    <source>
        <strain evidence="2">C57BL/6J</strain>
        <tissue evidence="2">Lung</tissue>
    </source>
</reference>
<dbReference type="AGR" id="MGI:1921820"/>
<reference evidence="2" key="3">
    <citation type="journal article" date="2000" name="Genome Res.">
        <title>RIKEN integrated sequence analysis (RISA) system--384-format sequencing pipeline with 384 multicapillary sequencer.</title>
        <authorList>
            <person name="Shibata K."/>
            <person name="Itoh M."/>
            <person name="Aizawa K."/>
            <person name="Nagaoka S."/>
            <person name="Sasaki N."/>
            <person name="Carninci P."/>
            <person name="Konno H."/>
            <person name="Akiyama J."/>
            <person name="Nishi K."/>
            <person name="Kitsunai T."/>
            <person name="Tashiro H."/>
            <person name="Itoh M."/>
            <person name="Sumi N."/>
            <person name="Ishii Y."/>
            <person name="Nakamura S."/>
            <person name="Hazama M."/>
            <person name="Nishine T."/>
            <person name="Harada A."/>
            <person name="Yamamoto R."/>
            <person name="Matsumoto H."/>
            <person name="Sakaguchi S."/>
            <person name="Ikegami T."/>
            <person name="Kashiwagi K."/>
            <person name="Fujiwake S."/>
            <person name="Inoue K."/>
            <person name="Togawa Y."/>
            <person name="Izawa M."/>
            <person name="Ohara E."/>
            <person name="Watahiki M."/>
            <person name="Yoneda Y."/>
            <person name="Ishikawa T."/>
            <person name="Ozawa K."/>
            <person name="Tanaka T."/>
            <person name="Matsuura S."/>
            <person name="Kawai J."/>
            <person name="Okazaki Y."/>
            <person name="Muramatsu M."/>
            <person name="Inoue Y."/>
            <person name="Kira A."/>
            <person name="Hayashizaki Y."/>
        </authorList>
    </citation>
    <scope>NUCLEOTIDE SEQUENCE</scope>
    <source>
        <strain evidence="2">C57BL/6J</strain>
        <tissue evidence="2">Lung</tissue>
    </source>
</reference>
<dbReference type="MGI" id="MGI:1921820">
    <property type="gene designation" value="Zkscan1"/>
</dbReference>
<evidence type="ECO:0000256" key="1">
    <source>
        <dbReference type="SAM" id="Phobius"/>
    </source>
</evidence>
<reference evidence="2" key="7">
    <citation type="journal article" date="2005" name="Science">
        <title>The Transcriptional Landscape of the Mammalian Genome.</title>
        <authorList>
            <consortium name="The FANTOM Consortium"/>
            <consortium name="Riken Genome Exploration Research Group and Genome Science Group (Genome Network Project Core Group)"/>
        </authorList>
    </citation>
    <scope>NUCLEOTIDE SEQUENCE</scope>
    <source>
        <strain evidence="2">C57BL/6J</strain>
        <tissue evidence="2">Lung</tissue>
    </source>
</reference>
<name>Q8BUH6_MOUSE</name>
<keyword evidence="1" id="KW-0472">Membrane</keyword>
<proteinExistence type="evidence at transcript level"/>
<dbReference type="AlphaFoldDB" id="Q8BUH6"/>
<sequence>MHSLLWTGNFHCASQSCRKFRSCQKSSVLTPEDPQESPSVGNAKETVKTHNFLQTVNTEYLGVFCKVIMSVCLCTSPLLSFFIVLVNVFQSVEQIPSPGSGEKVKFWSS</sequence>